<dbReference type="Proteomes" id="UP000694425">
    <property type="component" value="Unplaced"/>
</dbReference>
<protein>
    <recommendedName>
        <fullName evidence="10">NTR domain-containing protein</fullName>
    </recommendedName>
</protein>
<feature type="domain" description="NTR" evidence="10">
    <location>
        <begin position="59"/>
        <end position="173"/>
    </location>
</feature>
<proteinExistence type="inferred from homology"/>
<dbReference type="SUPFAM" id="SSF50242">
    <property type="entry name" value="TIMP-like"/>
    <property type="match status" value="1"/>
</dbReference>
<accession>A0A8C7BRB9</accession>
<keyword evidence="5" id="KW-0646">Protease inhibitor</keyword>
<dbReference type="Ensembl" id="ENSNVIT00000029563.1">
    <property type="protein sequence ID" value="ENSNVIP00000025496.1"/>
    <property type="gene ID" value="ENSNVIG00000019718.1"/>
</dbReference>
<evidence type="ECO:0000313" key="11">
    <source>
        <dbReference type="Ensembl" id="ENSNVIP00000025496.1"/>
    </source>
</evidence>
<keyword evidence="8" id="KW-0862">Zinc</keyword>
<comment type="subcellular location">
    <subcellularLocation>
        <location evidence="1">Secreted</location>
    </subcellularLocation>
</comment>
<feature type="disulfide bond" evidence="9">
    <location>
        <begin position="59"/>
        <end position="120"/>
    </location>
</feature>
<dbReference type="InterPro" id="IPR027465">
    <property type="entry name" value="TIMP_C"/>
</dbReference>
<dbReference type="GO" id="GO:0008191">
    <property type="term" value="F:metalloendopeptidase inhibitor activity"/>
    <property type="evidence" value="ECO:0007669"/>
    <property type="project" value="InterPro"/>
</dbReference>
<dbReference type="GO" id="GO:0002020">
    <property type="term" value="F:protease binding"/>
    <property type="evidence" value="ECO:0007669"/>
    <property type="project" value="TreeGrafter"/>
</dbReference>
<dbReference type="GO" id="GO:0005615">
    <property type="term" value="C:extracellular space"/>
    <property type="evidence" value="ECO:0007669"/>
    <property type="project" value="TreeGrafter"/>
</dbReference>
<feature type="binding site" evidence="8">
    <location>
        <position position="59"/>
    </location>
    <ligand>
        <name>Zn(2+)</name>
        <dbReference type="ChEBI" id="CHEBI:29105"/>
        <note>ligand shared with metalloproteinase partner</note>
    </ligand>
</feature>
<dbReference type="GO" id="GO:0009725">
    <property type="term" value="P:response to hormone"/>
    <property type="evidence" value="ECO:0007669"/>
    <property type="project" value="TreeGrafter"/>
</dbReference>
<evidence type="ECO:0000256" key="2">
    <source>
        <dbReference type="ARBA" id="ARBA00011027"/>
    </source>
</evidence>
<evidence type="ECO:0000256" key="8">
    <source>
        <dbReference type="PIRSR" id="PIRSR601820-1"/>
    </source>
</evidence>
<dbReference type="PROSITE" id="PS50189">
    <property type="entry name" value="NTR"/>
    <property type="match status" value="1"/>
</dbReference>
<dbReference type="AlphaFoldDB" id="A0A8C7BRB9"/>
<dbReference type="SMART" id="SM00206">
    <property type="entry name" value="NTR"/>
    <property type="match status" value="1"/>
</dbReference>
<dbReference type="GO" id="GO:0034097">
    <property type="term" value="P:response to cytokine"/>
    <property type="evidence" value="ECO:0007669"/>
    <property type="project" value="TreeGrafter"/>
</dbReference>
<evidence type="ECO:0000256" key="7">
    <source>
        <dbReference type="ARBA" id="ARBA00023215"/>
    </source>
</evidence>
<sequence length="255" mass="28450">MPQGEKAVRTDDYLSFWALGVLQKLRCPLAQTARGPTMDPSLLLAFLLLLALSTPSSACNCKIQHPQTYYCTSDIVLVADILGPGKNTRTKRGFRVNVLKAPRGTPRIHEIYTPINWVDCGYGLRTHQQSLLLIAGFLRAGTVFFTRCHLVYFWYRLTREQKLGFEAAYRAGCECEVSSHLSDLSLQPRHCHCPFQIFIPCSLPFWMIPAPSSSFHALAQPLPTVSFLSSPPSLFPSASPCPRSLVVPLCPGWRV</sequence>
<dbReference type="PANTHER" id="PTHR11844:SF10">
    <property type="entry name" value="NTR DOMAIN-CONTAINING PROTEIN"/>
    <property type="match status" value="1"/>
</dbReference>
<evidence type="ECO:0000313" key="12">
    <source>
        <dbReference type="Proteomes" id="UP000694425"/>
    </source>
</evidence>
<keyword evidence="8" id="KW-0479">Metal-binding</keyword>
<dbReference type="PANTHER" id="PTHR11844">
    <property type="entry name" value="METALLOPROTEASE INHIBITOR"/>
    <property type="match status" value="1"/>
</dbReference>
<dbReference type="InterPro" id="IPR001820">
    <property type="entry name" value="TIMP"/>
</dbReference>
<dbReference type="InterPro" id="IPR001134">
    <property type="entry name" value="Netrin_domain"/>
</dbReference>
<dbReference type="Gene3D" id="3.90.370.10">
    <property type="entry name" value="Tissue inhibitor of metalloproteinase-1. Chain B, domain 1"/>
    <property type="match status" value="1"/>
</dbReference>
<keyword evidence="3" id="KW-0964">Secreted</keyword>
<evidence type="ECO:0000256" key="4">
    <source>
        <dbReference type="ARBA" id="ARBA00022608"/>
    </source>
</evidence>
<evidence type="ECO:0000256" key="1">
    <source>
        <dbReference type="ARBA" id="ARBA00004613"/>
    </source>
</evidence>
<organism evidence="11 12">
    <name type="scientific">Neovison vison</name>
    <name type="common">American mink</name>
    <name type="synonym">Mustela vison</name>
    <dbReference type="NCBI Taxonomy" id="452646"/>
    <lineage>
        <taxon>Eukaryota</taxon>
        <taxon>Metazoa</taxon>
        <taxon>Chordata</taxon>
        <taxon>Craniata</taxon>
        <taxon>Vertebrata</taxon>
        <taxon>Euteleostomi</taxon>
        <taxon>Mammalia</taxon>
        <taxon>Eutheria</taxon>
        <taxon>Laurasiatheria</taxon>
        <taxon>Carnivora</taxon>
        <taxon>Caniformia</taxon>
        <taxon>Musteloidea</taxon>
        <taxon>Mustelidae</taxon>
        <taxon>Mustelinae</taxon>
        <taxon>Neogale</taxon>
    </lineage>
</organism>
<keyword evidence="7" id="KW-0481">Metalloenzyme inhibitor</keyword>
<evidence type="ECO:0000256" key="5">
    <source>
        <dbReference type="ARBA" id="ARBA00022690"/>
    </source>
</evidence>
<keyword evidence="4" id="KW-0483">Metalloprotease inhibitor</keyword>
<dbReference type="GO" id="GO:0031012">
    <property type="term" value="C:extracellular matrix"/>
    <property type="evidence" value="ECO:0007669"/>
    <property type="project" value="TreeGrafter"/>
</dbReference>
<name>A0A8C7BRB9_NEOVI</name>
<comment type="similarity">
    <text evidence="2">Belongs to the protease inhibitor I35 (TIMP) family.</text>
</comment>
<feature type="disulfide bond" evidence="9">
    <location>
        <begin position="71"/>
        <end position="173"/>
    </location>
</feature>
<reference evidence="11" key="1">
    <citation type="submission" date="2025-08" db="UniProtKB">
        <authorList>
            <consortium name="Ensembl"/>
        </authorList>
    </citation>
    <scope>IDENTIFICATION</scope>
</reference>
<dbReference type="GO" id="GO:0046872">
    <property type="term" value="F:metal ion binding"/>
    <property type="evidence" value="ECO:0007669"/>
    <property type="project" value="UniProtKB-KW"/>
</dbReference>
<dbReference type="CDD" id="cd03577">
    <property type="entry name" value="NTR_TIMP_like"/>
    <property type="match status" value="1"/>
</dbReference>
<dbReference type="InterPro" id="IPR008993">
    <property type="entry name" value="TIMP-like_OB-fold"/>
</dbReference>
<feature type="disulfide bond" evidence="9">
    <location>
        <begin position="61"/>
        <end position="148"/>
    </location>
</feature>
<keyword evidence="12" id="KW-1185">Reference proteome</keyword>
<evidence type="ECO:0000256" key="9">
    <source>
        <dbReference type="PIRSR" id="PIRSR601820-3"/>
    </source>
</evidence>
<keyword evidence="6 9" id="KW-1015">Disulfide bond</keyword>
<evidence type="ECO:0000256" key="6">
    <source>
        <dbReference type="ARBA" id="ARBA00023157"/>
    </source>
</evidence>
<dbReference type="GeneTree" id="ENSGT00940000165693"/>
<dbReference type="GO" id="GO:0051045">
    <property type="term" value="P:negative regulation of membrane protein ectodomain proteolysis"/>
    <property type="evidence" value="ECO:0007669"/>
    <property type="project" value="TreeGrafter"/>
</dbReference>
<evidence type="ECO:0000259" key="10">
    <source>
        <dbReference type="PROSITE" id="PS50189"/>
    </source>
</evidence>
<dbReference type="Pfam" id="PF00965">
    <property type="entry name" value="TIMP"/>
    <property type="match status" value="1"/>
</dbReference>
<reference evidence="11" key="2">
    <citation type="submission" date="2025-09" db="UniProtKB">
        <authorList>
            <consortium name="Ensembl"/>
        </authorList>
    </citation>
    <scope>IDENTIFICATION</scope>
</reference>
<dbReference type="Gene3D" id="2.40.50.120">
    <property type="match status" value="1"/>
</dbReference>
<evidence type="ECO:0000256" key="3">
    <source>
        <dbReference type="ARBA" id="ARBA00022525"/>
    </source>
</evidence>